<dbReference type="PANTHER" id="PTHR39166">
    <property type="entry name" value="BLL1166 PROTEIN"/>
    <property type="match status" value="1"/>
</dbReference>
<dbReference type="OrthoDB" id="9805247at2"/>
<gene>
    <name evidence="1" type="ORF">C9J01_28360</name>
</gene>
<dbReference type="EMBL" id="PYMB01000041">
    <property type="protein sequence ID" value="PSW04279.1"/>
    <property type="molecule type" value="Genomic_DNA"/>
</dbReference>
<evidence type="ECO:0000313" key="2">
    <source>
        <dbReference type="Proteomes" id="UP000241346"/>
    </source>
</evidence>
<comment type="caution">
    <text evidence="1">The sequence shown here is derived from an EMBL/GenBank/DDBJ whole genome shotgun (WGS) entry which is preliminary data.</text>
</comment>
<dbReference type="Proteomes" id="UP000241346">
    <property type="component" value="Unassembled WGS sequence"/>
</dbReference>
<dbReference type="RefSeq" id="WP_107301416.1">
    <property type="nucleotide sequence ID" value="NZ_PYMB01000041.1"/>
</dbReference>
<dbReference type="PANTHER" id="PTHR39166:SF1">
    <property type="entry name" value="BLL1166 PROTEIN"/>
    <property type="match status" value="1"/>
</dbReference>
<name>A0A2T3MWK5_9GAMM</name>
<reference evidence="1 2" key="1">
    <citation type="submission" date="2018-03" db="EMBL/GenBank/DDBJ databases">
        <title>Whole genome sequencing of Histamine producing bacteria.</title>
        <authorList>
            <person name="Butler K."/>
        </authorList>
    </citation>
    <scope>NUCLEOTIDE SEQUENCE [LARGE SCALE GENOMIC DNA]</scope>
    <source>
        <strain evidence="1 2">DSM 19138</strain>
    </source>
</reference>
<dbReference type="Pfam" id="PF06042">
    <property type="entry name" value="NTP_transf_6"/>
    <property type="match status" value="1"/>
</dbReference>
<dbReference type="InterPro" id="IPR009267">
    <property type="entry name" value="NTP_transf_6"/>
</dbReference>
<accession>A0A2T3MWK5</accession>
<sequence>MDFIIQLIERDLLRIRALQCARQLNLPQCYLAAGFVRNLVWDHLHGYSEATPLNDVDVVYFDPGEDDPNQYLVYERQLTQMLPLFNWQVRNQALMHFRNGDSPYRGTLDAMSYWPEKETAVGVRLDSQGEYECTAAFGFESLLALQLNPNPKRPHSLFAERVRNKNWLEHWPKLVVNNQMPD</sequence>
<evidence type="ECO:0000313" key="1">
    <source>
        <dbReference type="EMBL" id="PSW04279.1"/>
    </source>
</evidence>
<dbReference type="AlphaFoldDB" id="A0A2T3MWK5"/>
<protein>
    <submittedName>
        <fullName evidence="1">Nitrate reductase</fullName>
    </submittedName>
</protein>
<proteinExistence type="predicted"/>
<organism evidence="1 2">
    <name type="scientific">Photobacterium rosenbergii</name>
    <dbReference type="NCBI Taxonomy" id="294936"/>
    <lineage>
        <taxon>Bacteria</taxon>
        <taxon>Pseudomonadati</taxon>
        <taxon>Pseudomonadota</taxon>
        <taxon>Gammaproteobacteria</taxon>
        <taxon>Vibrionales</taxon>
        <taxon>Vibrionaceae</taxon>
        <taxon>Photobacterium</taxon>
    </lineage>
</organism>